<feature type="domain" description="Calcineurin-like phosphoesterase" evidence="1">
    <location>
        <begin position="23"/>
        <end position="212"/>
    </location>
</feature>
<protein>
    <submittedName>
        <fullName evidence="2">Putative calcineurin-like phosphoesterase</fullName>
    </submittedName>
</protein>
<dbReference type="EMBL" id="MT143294">
    <property type="protein sequence ID" value="QJA95198.1"/>
    <property type="molecule type" value="Genomic_DNA"/>
</dbReference>
<proteinExistence type="predicted"/>
<sequence>MAIETGDARRVSAMREIGGVPLFAFCSDIHYRDTVPRSRTDGEAYFLRQGEKLAYISKVCNNYHIPLIIAGDIGHKPEWKNWLITDFLQNFKTGGRTTYAIPGQHDIFNHKVESWNKGVLGVLDSINVIRVVGVPGGMRQLGISNTTIDFIPYGVSIPDIWEGGFYPGAKYRVLVIHKLLTSNPNSNFGVTGLSFLRQYPYYDLIISGDNHENIEADGEGRMWINPGSMMAMHADQVGHSPCLYIWCSDGAIITKPIPFHNSEKLPGILTRRHIDAIKKKGERLEVYMDRLNAVHIINKGGEEVSFEANMEVKLSNIKVKGRVKEKVWEAISDEPSK</sequence>
<evidence type="ECO:0000259" key="1">
    <source>
        <dbReference type="Pfam" id="PF00149"/>
    </source>
</evidence>
<organism evidence="2">
    <name type="scientific">viral metagenome</name>
    <dbReference type="NCBI Taxonomy" id="1070528"/>
    <lineage>
        <taxon>unclassified sequences</taxon>
        <taxon>metagenomes</taxon>
        <taxon>organismal metagenomes</taxon>
    </lineage>
</organism>
<name>A0A6M3LQQ4_9ZZZZ</name>
<dbReference type="GO" id="GO:0016787">
    <property type="term" value="F:hydrolase activity"/>
    <property type="evidence" value="ECO:0007669"/>
    <property type="project" value="InterPro"/>
</dbReference>
<dbReference type="Gene3D" id="3.60.21.10">
    <property type="match status" value="1"/>
</dbReference>
<dbReference type="Pfam" id="PF00149">
    <property type="entry name" value="Metallophos"/>
    <property type="match status" value="1"/>
</dbReference>
<evidence type="ECO:0000313" key="2">
    <source>
        <dbReference type="EMBL" id="QJA95198.1"/>
    </source>
</evidence>
<dbReference type="AlphaFoldDB" id="A0A6M3LQQ4"/>
<gene>
    <name evidence="2" type="ORF">MM415B05550_0004</name>
</gene>
<dbReference type="InterPro" id="IPR004843">
    <property type="entry name" value="Calcineurin-like_PHP"/>
</dbReference>
<reference evidence="2" key="1">
    <citation type="submission" date="2020-03" db="EMBL/GenBank/DDBJ databases">
        <title>The deep terrestrial virosphere.</title>
        <authorList>
            <person name="Holmfeldt K."/>
            <person name="Nilsson E."/>
            <person name="Simone D."/>
            <person name="Lopez-Fernandez M."/>
            <person name="Wu X."/>
            <person name="de Brujin I."/>
            <person name="Lundin D."/>
            <person name="Andersson A."/>
            <person name="Bertilsson S."/>
            <person name="Dopson M."/>
        </authorList>
    </citation>
    <scope>NUCLEOTIDE SEQUENCE</scope>
    <source>
        <strain evidence="2">MM415B05550</strain>
    </source>
</reference>
<dbReference type="SUPFAM" id="SSF56300">
    <property type="entry name" value="Metallo-dependent phosphatases"/>
    <property type="match status" value="1"/>
</dbReference>
<dbReference type="InterPro" id="IPR029052">
    <property type="entry name" value="Metallo-depent_PP-like"/>
</dbReference>
<accession>A0A6M3LQQ4</accession>